<evidence type="ECO:0000313" key="2">
    <source>
        <dbReference type="Proteomes" id="UP001327560"/>
    </source>
</evidence>
<keyword evidence="2" id="KW-1185">Reference proteome</keyword>
<protein>
    <submittedName>
        <fullName evidence="1">Uncharacterized protein</fullName>
    </submittedName>
</protein>
<dbReference type="AlphaFoldDB" id="A0AAQ3JS70"/>
<evidence type="ECO:0000313" key="1">
    <source>
        <dbReference type="EMBL" id="WOK93791.1"/>
    </source>
</evidence>
<dbReference type="Proteomes" id="UP001327560">
    <property type="component" value="Chromosome 1"/>
</dbReference>
<sequence>MTPCTSAGFSTLNLKSLSVLVGPFANLEAADGCSLEWNNFDACRIMLPVRSLSVIPSTVHAVAGDCKYSVDVLIAWHERCFVPLAWDDLFDPAPDDDGDDDAGDEGAPEGLLEFHPAGWASETFLRGSDRSVGLNISAEVFEDLFRPLGSGTYSKAALLDSPSTPNSKRKNLSSLRCEVLNFSTKNTSRFKKRLRLERQLPSMASGFAMSLLPQLQANWV</sequence>
<proteinExistence type="predicted"/>
<reference evidence="1 2" key="1">
    <citation type="submission" date="2023-10" db="EMBL/GenBank/DDBJ databases">
        <title>Chromosome-scale genome assembly provides insights into flower coloration mechanisms of Canna indica.</title>
        <authorList>
            <person name="Li C."/>
        </authorList>
    </citation>
    <scope>NUCLEOTIDE SEQUENCE [LARGE SCALE GENOMIC DNA]</scope>
    <source>
        <tissue evidence="1">Flower</tissue>
    </source>
</reference>
<dbReference type="EMBL" id="CP136890">
    <property type="protein sequence ID" value="WOK93791.1"/>
    <property type="molecule type" value="Genomic_DNA"/>
</dbReference>
<gene>
    <name evidence="1" type="ORF">Cni_G02492</name>
</gene>
<name>A0AAQ3JS70_9LILI</name>
<accession>A0AAQ3JS70</accession>
<organism evidence="1 2">
    <name type="scientific">Canna indica</name>
    <name type="common">Indian-shot</name>
    <dbReference type="NCBI Taxonomy" id="4628"/>
    <lineage>
        <taxon>Eukaryota</taxon>
        <taxon>Viridiplantae</taxon>
        <taxon>Streptophyta</taxon>
        <taxon>Embryophyta</taxon>
        <taxon>Tracheophyta</taxon>
        <taxon>Spermatophyta</taxon>
        <taxon>Magnoliopsida</taxon>
        <taxon>Liliopsida</taxon>
        <taxon>Zingiberales</taxon>
        <taxon>Cannaceae</taxon>
        <taxon>Canna</taxon>
    </lineage>
</organism>